<keyword evidence="2" id="KW-0695">RNA-directed DNA polymerase</keyword>
<organism evidence="2 3">
    <name type="scientific">Tanacetum coccineum</name>
    <dbReference type="NCBI Taxonomy" id="301880"/>
    <lineage>
        <taxon>Eukaryota</taxon>
        <taxon>Viridiplantae</taxon>
        <taxon>Streptophyta</taxon>
        <taxon>Embryophyta</taxon>
        <taxon>Tracheophyta</taxon>
        <taxon>Spermatophyta</taxon>
        <taxon>Magnoliopsida</taxon>
        <taxon>eudicotyledons</taxon>
        <taxon>Gunneridae</taxon>
        <taxon>Pentapetalae</taxon>
        <taxon>asterids</taxon>
        <taxon>campanulids</taxon>
        <taxon>Asterales</taxon>
        <taxon>Asteraceae</taxon>
        <taxon>Asteroideae</taxon>
        <taxon>Anthemideae</taxon>
        <taxon>Anthemidinae</taxon>
        <taxon>Tanacetum</taxon>
    </lineage>
</organism>
<sequence length="383" mass="44347">MRHDIVDPYTVERRINNNYRAKEQLSKAKDQNSNTDPEGQTIGKRRILYKYTIAPQQRAVPSSPWATIIGLRKSLSTANINLENVFRRKVGDGSTFEFWNHTWIGTSPLKSVFSRLFMLDTSRICSIKDRCQLVNGSIHYNWCWPIRDGIEMDQFIDMVGLLNNFIPSASPDSWIFSLDNSNAFTVNSMRRHIEGNTLLSQADTIRWNTTLPIKVNIHTWRTTLDRLPTRYNLDARGIDLDSTRCPVCDGCVETSQHLFIDCMVARGLWKMISRWWKLGDYPKVLNNLVAWTDSVDIHNLAKESLDVVIQTTIWIIWQYRNRVCFDSKPPRKDTLGEDLRLELDIWLSVGNQDKRKLNKVFSAIRELVDIVKKTLELGARGVE</sequence>
<gene>
    <name evidence="2" type="ORF">Tco_0682022</name>
</gene>
<evidence type="ECO:0000313" key="2">
    <source>
        <dbReference type="EMBL" id="GJS67458.1"/>
    </source>
</evidence>
<dbReference type="Pfam" id="PF13966">
    <property type="entry name" value="zf-RVT"/>
    <property type="match status" value="1"/>
</dbReference>
<reference evidence="2" key="2">
    <citation type="submission" date="2022-01" db="EMBL/GenBank/DDBJ databases">
        <authorList>
            <person name="Yamashiro T."/>
            <person name="Shiraishi A."/>
            <person name="Satake H."/>
            <person name="Nakayama K."/>
        </authorList>
    </citation>
    <scope>NUCLEOTIDE SEQUENCE</scope>
</reference>
<dbReference type="GO" id="GO:0003964">
    <property type="term" value="F:RNA-directed DNA polymerase activity"/>
    <property type="evidence" value="ECO:0007669"/>
    <property type="project" value="UniProtKB-KW"/>
</dbReference>
<reference evidence="2" key="1">
    <citation type="journal article" date="2022" name="Int. J. Mol. Sci.">
        <title>Draft Genome of Tanacetum Coccineum: Genomic Comparison of Closely Related Tanacetum-Family Plants.</title>
        <authorList>
            <person name="Yamashiro T."/>
            <person name="Shiraishi A."/>
            <person name="Nakayama K."/>
            <person name="Satake H."/>
        </authorList>
    </citation>
    <scope>NUCLEOTIDE SEQUENCE</scope>
</reference>
<proteinExistence type="predicted"/>
<name>A0ABQ4XRW5_9ASTR</name>
<dbReference type="PANTHER" id="PTHR36617:SF16">
    <property type="entry name" value="OS04G0516500 PROTEIN"/>
    <property type="match status" value="1"/>
</dbReference>
<keyword evidence="2" id="KW-0808">Transferase</keyword>
<comment type="caution">
    <text evidence="2">The sequence shown here is derived from an EMBL/GenBank/DDBJ whole genome shotgun (WGS) entry which is preliminary data.</text>
</comment>
<dbReference type="EMBL" id="BQNB010009719">
    <property type="protein sequence ID" value="GJS67458.1"/>
    <property type="molecule type" value="Genomic_DNA"/>
</dbReference>
<evidence type="ECO:0000313" key="3">
    <source>
        <dbReference type="Proteomes" id="UP001151760"/>
    </source>
</evidence>
<dbReference type="Proteomes" id="UP001151760">
    <property type="component" value="Unassembled WGS sequence"/>
</dbReference>
<feature type="domain" description="Reverse transcriptase zinc-binding" evidence="1">
    <location>
        <begin position="184"/>
        <end position="269"/>
    </location>
</feature>
<keyword evidence="3" id="KW-1185">Reference proteome</keyword>
<protein>
    <submittedName>
        <fullName evidence="2">RNA-directed DNA polymerase, eukaryota, reverse transcriptase zinc-binding domain protein</fullName>
    </submittedName>
</protein>
<evidence type="ECO:0000259" key="1">
    <source>
        <dbReference type="Pfam" id="PF13966"/>
    </source>
</evidence>
<keyword evidence="2" id="KW-0548">Nucleotidyltransferase</keyword>
<accession>A0ABQ4XRW5</accession>
<dbReference type="InterPro" id="IPR026960">
    <property type="entry name" value="RVT-Znf"/>
</dbReference>
<dbReference type="PANTHER" id="PTHR36617">
    <property type="entry name" value="PROTEIN, PUTATIVE-RELATED"/>
    <property type="match status" value="1"/>
</dbReference>